<gene>
    <name evidence="2" type="ORF">C7999DRAFT_13155</name>
</gene>
<dbReference type="EMBL" id="MU857630">
    <property type="protein sequence ID" value="KAK4248959.1"/>
    <property type="molecule type" value="Genomic_DNA"/>
</dbReference>
<dbReference type="PANTHER" id="PTHR33112">
    <property type="entry name" value="DOMAIN PROTEIN, PUTATIVE-RELATED"/>
    <property type="match status" value="1"/>
</dbReference>
<comment type="caution">
    <text evidence="2">The sequence shown here is derived from an EMBL/GenBank/DDBJ whole genome shotgun (WGS) entry which is preliminary data.</text>
</comment>
<evidence type="ECO:0000313" key="2">
    <source>
        <dbReference type="EMBL" id="KAK4248959.1"/>
    </source>
</evidence>
<feature type="domain" description="Heterokaryon incompatibility" evidence="1">
    <location>
        <begin position="307"/>
        <end position="494"/>
    </location>
</feature>
<accession>A0AAN7HS04</accession>
<keyword evidence="3" id="KW-1185">Reference proteome</keyword>
<dbReference type="InterPro" id="IPR010730">
    <property type="entry name" value="HET"/>
</dbReference>
<dbReference type="Pfam" id="PF06985">
    <property type="entry name" value="HET"/>
    <property type="match status" value="1"/>
</dbReference>
<dbReference type="Proteomes" id="UP001303647">
    <property type="component" value="Unassembled WGS sequence"/>
</dbReference>
<protein>
    <submittedName>
        <fullName evidence="2">Heterokaryon incompatibility protein</fullName>
    </submittedName>
</protein>
<organism evidence="2 3">
    <name type="scientific">Corynascus novoguineensis</name>
    <dbReference type="NCBI Taxonomy" id="1126955"/>
    <lineage>
        <taxon>Eukaryota</taxon>
        <taxon>Fungi</taxon>
        <taxon>Dikarya</taxon>
        <taxon>Ascomycota</taxon>
        <taxon>Pezizomycotina</taxon>
        <taxon>Sordariomycetes</taxon>
        <taxon>Sordariomycetidae</taxon>
        <taxon>Sordariales</taxon>
        <taxon>Chaetomiaceae</taxon>
        <taxon>Corynascus</taxon>
    </lineage>
</organism>
<reference evidence="2" key="1">
    <citation type="journal article" date="2023" name="Mol. Phylogenet. Evol.">
        <title>Genome-scale phylogeny and comparative genomics of the fungal order Sordariales.</title>
        <authorList>
            <person name="Hensen N."/>
            <person name="Bonometti L."/>
            <person name="Westerberg I."/>
            <person name="Brannstrom I.O."/>
            <person name="Guillou S."/>
            <person name="Cros-Aarteil S."/>
            <person name="Calhoun S."/>
            <person name="Haridas S."/>
            <person name="Kuo A."/>
            <person name="Mondo S."/>
            <person name="Pangilinan J."/>
            <person name="Riley R."/>
            <person name="LaButti K."/>
            <person name="Andreopoulos B."/>
            <person name="Lipzen A."/>
            <person name="Chen C."/>
            <person name="Yan M."/>
            <person name="Daum C."/>
            <person name="Ng V."/>
            <person name="Clum A."/>
            <person name="Steindorff A."/>
            <person name="Ohm R.A."/>
            <person name="Martin F."/>
            <person name="Silar P."/>
            <person name="Natvig D.O."/>
            <person name="Lalanne C."/>
            <person name="Gautier V."/>
            <person name="Ament-Velasquez S.L."/>
            <person name="Kruys A."/>
            <person name="Hutchinson M.I."/>
            <person name="Powell A.J."/>
            <person name="Barry K."/>
            <person name="Miller A.N."/>
            <person name="Grigoriev I.V."/>
            <person name="Debuchy R."/>
            <person name="Gladieux P."/>
            <person name="Hiltunen Thoren M."/>
            <person name="Johannesson H."/>
        </authorList>
    </citation>
    <scope>NUCLEOTIDE SEQUENCE</scope>
    <source>
        <strain evidence="2">CBS 359.72</strain>
    </source>
</reference>
<dbReference type="PANTHER" id="PTHR33112:SF16">
    <property type="entry name" value="HETEROKARYON INCOMPATIBILITY DOMAIN-CONTAINING PROTEIN"/>
    <property type="match status" value="1"/>
</dbReference>
<evidence type="ECO:0000259" key="1">
    <source>
        <dbReference type="Pfam" id="PF06985"/>
    </source>
</evidence>
<sequence length="935" mass="104485">MDSAAHHRSSATCTVCNRILWFNLPPEHMDGTPHYSSRKALESSAESCKLCALVLRAALSNCRDSRGIRYGTGYWRVFESISVQDDSGIQEVMSIKDMGSSAPEGETRYNALRPAAIYSGGPFATSFLRAMASESWACIASTGKTDERLRHLDTGEVLPALGLDDPDEDMPVWVYGNWWAVGPPGDVGEMSPMRLVGIGARFGRTPRIQDAYGSNDGDLHLRGSAIGVCTTDDSALFQHVPGRIRELDSSSDVAFRRIETWIQQCISTHEKCAPPALNPPLPSRVIDVDSSHGSVMLFESKGQTGRYTALSHSWGTSSRLTATKATLDDLKAGIALSSLPKTFRDAVEITRRLGIRYIWIDCLCIVQDDPRDWEVEAAYMGQVFQNAYVTISAASCEDSTSGCFPVRQRSSYTSVATRSLGYDTERNVTGPNSEVVDYEHDSRPGQRNRLHLFDEWLPGSMHPFPQPMIIGHFGKNFDPLENQPLSTRGWTLQERLLSPRTVHYATDQIYFECEQRILSEDGFPFTDLPYSLNALIGTQHCAFEQHGMDKNTGLSFVRGQYVGTQQPGLRWQGGWLALIENYSRRRLTVPLDKLSAISGVARVVAEHTDDRYFAGVWASHIYEDLMWGVYTHEESFDPDKGGVSGKVPVKGRLISHAVRPPEYRAPSWSWASIDAPIKFVPLSYSNLVAEVVDCYTKPAGNDEFGRVSEGELEIQAPIYEVFPYEPTPPWLYHGVPVKINLGDERGCCVGSVRLDYPDEPLHFPCYALFLDPAHAIILKAKNVELGLDADGREDLTQLMPKTILTSEDVRRNFRQDYSGHEYKVWIQGDDETDPDSKKRKLVEVHISAETDRQLREYWRETQKPLVHKALSNAVRIGIGEFVKERADVNPPGVGSANNDPTLQDEQKAEKIEHVKGDQSWGPITNEDPKVRITIF</sequence>
<proteinExistence type="predicted"/>
<evidence type="ECO:0000313" key="3">
    <source>
        <dbReference type="Proteomes" id="UP001303647"/>
    </source>
</evidence>
<reference evidence="2" key="2">
    <citation type="submission" date="2023-05" db="EMBL/GenBank/DDBJ databases">
        <authorList>
            <consortium name="Lawrence Berkeley National Laboratory"/>
            <person name="Steindorff A."/>
            <person name="Hensen N."/>
            <person name="Bonometti L."/>
            <person name="Westerberg I."/>
            <person name="Brannstrom I.O."/>
            <person name="Guillou S."/>
            <person name="Cros-Aarteil S."/>
            <person name="Calhoun S."/>
            <person name="Haridas S."/>
            <person name="Kuo A."/>
            <person name="Mondo S."/>
            <person name="Pangilinan J."/>
            <person name="Riley R."/>
            <person name="Labutti K."/>
            <person name="Andreopoulos B."/>
            <person name="Lipzen A."/>
            <person name="Chen C."/>
            <person name="Yanf M."/>
            <person name="Daum C."/>
            <person name="Ng V."/>
            <person name="Clum A."/>
            <person name="Ohm R."/>
            <person name="Martin F."/>
            <person name="Silar P."/>
            <person name="Natvig D."/>
            <person name="Lalanne C."/>
            <person name="Gautier V."/>
            <person name="Ament-Velasquez S.L."/>
            <person name="Kruys A."/>
            <person name="Hutchinson M.I."/>
            <person name="Powell A.J."/>
            <person name="Barry K."/>
            <person name="Miller A.N."/>
            <person name="Grigoriev I.V."/>
            <person name="Debuchy R."/>
            <person name="Gladieux P."/>
            <person name="Thoren M.H."/>
            <person name="Johannesson H."/>
        </authorList>
    </citation>
    <scope>NUCLEOTIDE SEQUENCE</scope>
    <source>
        <strain evidence="2">CBS 359.72</strain>
    </source>
</reference>
<name>A0AAN7HS04_9PEZI</name>
<dbReference type="AlphaFoldDB" id="A0AAN7HS04"/>